<dbReference type="RefSeq" id="WP_349640285.1">
    <property type="nucleotide sequence ID" value="NZ_CP090958.1"/>
</dbReference>
<feature type="domain" description="Carboxyltransferase" evidence="4">
    <location>
        <begin position="25"/>
        <end position="297"/>
    </location>
</feature>
<keyword evidence="1" id="KW-0547">Nucleotide-binding</keyword>
<dbReference type="InterPro" id="IPR029000">
    <property type="entry name" value="Cyclophilin-like_dom_sf"/>
</dbReference>
<dbReference type="PANTHER" id="PTHR43309">
    <property type="entry name" value="5-OXOPROLINASE SUBUNIT C"/>
    <property type="match status" value="1"/>
</dbReference>
<organism evidence="5 6">
    <name type="scientific">Saxibacter everestensis</name>
    <dbReference type="NCBI Taxonomy" id="2909229"/>
    <lineage>
        <taxon>Bacteria</taxon>
        <taxon>Bacillati</taxon>
        <taxon>Actinomycetota</taxon>
        <taxon>Actinomycetes</taxon>
        <taxon>Micrococcales</taxon>
        <taxon>Brevibacteriaceae</taxon>
        <taxon>Saxibacter</taxon>
    </lineage>
</organism>
<accession>A0ABY8QWR6</accession>
<dbReference type="InterPro" id="IPR052708">
    <property type="entry name" value="PxpC"/>
</dbReference>
<dbReference type="PANTHER" id="PTHR43309:SF3">
    <property type="entry name" value="5-OXOPROLINASE SUBUNIT C"/>
    <property type="match status" value="1"/>
</dbReference>
<gene>
    <name evidence="5" type="ORF">LWF01_06820</name>
</gene>
<name>A0ABY8QWR6_9MICO</name>
<dbReference type="Pfam" id="PF02626">
    <property type="entry name" value="CT_A_B"/>
    <property type="match status" value="1"/>
</dbReference>
<evidence type="ECO:0000313" key="5">
    <source>
        <dbReference type="EMBL" id="WGW13462.1"/>
    </source>
</evidence>
<dbReference type="EMBL" id="CP090958">
    <property type="protein sequence ID" value="WGW13462.1"/>
    <property type="molecule type" value="Genomic_DNA"/>
</dbReference>
<evidence type="ECO:0000256" key="3">
    <source>
        <dbReference type="ARBA" id="ARBA00022840"/>
    </source>
</evidence>
<evidence type="ECO:0000256" key="1">
    <source>
        <dbReference type="ARBA" id="ARBA00022741"/>
    </source>
</evidence>
<dbReference type="Proteomes" id="UP001209083">
    <property type="component" value="Chromosome"/>
</dbReference>
<evidence type="ECO:0000256" key="2">
    <source>
        <dbReference type="ARBA" id="ARBA00022801"/>
    </source>
</evidence>
<keyword evidence="6" id="KW-1185">Reference proteome</keyword>
<dbReference type="InterPro" id="IPR003778">
    <property type="entry name" value="CT_A_B"/>
</dbReference>
<dbReference type="SMART" id="SM00797">
    <property type="entry name" value="AHS2"/>
    <property type="match status" value="1"/>
</dbReference>
<sequence>MPALTVLAPGTLMTTQDAGRSGYARYGVGPSGPADRRSAALANRLVGNPGDATQLEATFGGFRLRANVTLTIAVTGALVELTVLRGQRRVGAATHSVLTLRPGDELRAGTPSAGLRNYIAVRGGLRSEPVLGSSSTDTLSGLGPRAVTAGQDFELAGSFAGWPVVDLAHWPAQLGRGTADLLLSVILGPRDDWFLAESIRLLFSQRWTVTTQSNRVAIRLDGKEPLTRTIAMELPSEGVLAGAIQVPADGKPIAFLADHPVTGGYPVIGVLDSGSLADAAQLRPGEHLRFEQKVVTW</sequence>
<dbReference type="SUPFAM" id="SSF50891">
    <property type="entry name" value="Cyclophilin-like"/>
    <property type="match status" value="1"/>
</dbReference>
<dbReference type="NCBIfam" id="TIGR00724">
    <property type="entry name" value="urea_amlyse_rel"/>
    <property type="match status" value="1"/>
</dbReference>
<evidence type="ECO:0000259" key="4">
    <source>
        <dbReference type="SMART" id="SM00797"/>
    </source>
</evidence>
<dbReference type="Gene3D" id="2.40.100.10">
    <property type="entry name" value="Cyclophilin-like"/>
    <property type="match status" value="1"/>
</dbReference>
<evidence type="ECO:0000313" key="6">
    <source>
        <dbReference type="Proteomes" id="UP001209083"/>
    </source>
</evidence>
<keyword evidence="3" id="KW-0067">ATP-binding</keyword>
<reference evidence="5 6" key="1">
    <citation type="submission" date="2023-05" db="EMBL/GenBank/DDBJ databases">
        <title>Lithophilousrod everest ZFBP1038 complete genpme.</title>
        <authorList>
            <person name="Tian M."/>
        </authorList>
    </citation>
    <scope>NUCLEOTIDE SEQUENCE [LARGE SCALE GENOMIC DNA]</scope>
    <source>
        <strain evidence="5 6">ZFBP1038</strain>
    </source>
</reference>
<proteinExistence type="predicted"/>
<protein>
    <submittedName>
        <fullName evidence="5">Biotin-dependent carboxyltransferase family protein</fullName>
    </submittedName>
</protein>
<keyword evidence="2" id="KW-0378">Hydrolase</keyword>